<dbReference type="AlphaFoldDB" id="A0A1I8HGD4"/>
<dbReference type="InterPro" id="IPR000048">
    <property type="entry name" value="IQ_motif_EF-hand-BS"/>
</dbReference>
<feature type="region of interest" description="Disordered" evidence="1">
    <location>
        <begin position="485"/>
        <end position="507"/>
    </location>
</feature>
<evidence type="ECO:0000313" key="2">
    <source>
        <dbReference type="Proteomes" id="UP000095280"/>
    </source>
</evidence>
<proteinExistence type="predicted"/>
<feature type="region of interest" description="Disordered" evidence="1">
    <location>
        <begin position="114"/>
        <end position="190"/>
    </location>
</feature>
<feature type="compositionally biased region" description="Polar residues" evidence="1">
    <location>
        <begin position="1"/>
        <end position="11"/>
    </location>
</feature>
<dbReference type="Proteomes" id="UP000095280">
    <property type="component" value="Unplaced"/>
</dbReference>
<sequence>SPPRRCTTSAAAAQRRPLQRSPVPQQPRASSARPTSAASIGAEYRDLTESEVAADVAVRHLGGSSCSSPDERRFWAFMAPRPYPIRKNLPSSRSSRRLARLEFVSLCGPKPEKLASATAFEPPPASPSSRPATATASASGRLAQRTVGRPLTGRPRPPAAAVGATASVSDLGDSPLSPRPPAAPAAAAATIGGDRQAAERAKAIAEPVDLQLLGNRFRYYGNSFRETPAIETGGNEHLTAPAGDPIVAELERLVSSASQTRLAPFISSDAAGEITGGEAPATAAAEVRAETEAEYGSNATEDRESTFDRRMYSYPSGAERAALVIQSGYRGYNTRRRLSRVEQLARAQGFESVKWLRRYYCELIGSAARHRPDAQELLNFLETKRRIELAFDTAVSAGPTPCRPAVTDAATLIKVFNVCDQFPSREQVEQAITDWRRRRQPQAAQLDRLSAVEIFYSLLMMTRQLSPRGGESATDSRGEQLNKQLAGAGRGQQGLLSVRGLQPGRHN</sequence>
<reference evidence="3" key="1">
    <citation type="submission" date="2016-11" db="UniProtKB">
        <authorList>
            <consortium name="WormBaseParasite"/>
        </authorList>
    </citation>
    <scope>IDENTIFICATION</scope>
</reference>
<feature type="compositionally biased region" description="Low complexity" evidence="1">
    <location>
        <begin position="27"/>
        <end position="39"/>
    </location>
</feature>
<protein>
    <submittedName>
        <fullName evidence="3">RAP domain-containing protein</fullName>
    </submittedName>
</protein>
<dbReference type="PROSITE" id="PS50096">
    <property type="entry name" value="IQ"/>
    <property type="match status" value="1"/>
</dbReference>
<evidence type="ECO:0000313" key="3">
    <source>
        <dbReference type="WBParaSite" id="maker-uti_cns_0006034-snap-gene-0.5-mRNA-1"/>
    </source>
</evidence>
<keyword evidence="2" id="KW-1185">Reference proteome</keyword>
<feature type="compositionally biased region" description="Low complexity" evidence="1">
    <location>
        <begin position="127"/>
        <end position="139"/>
    </location>
</feature>
<name>A0A1I8HGD4_9PLAT</name>
<feature type="region of interest" description="Disordered" evidence="1">
    <location>
        <begin position="1"/>
        <end position="44"/>
    </location>
</feature>
<evidence type="ECO:0000256" key="1">
    <source>
        <dbReference type="SAM" id="MobiDB-lite"/>
    </source>
</evidence>
<feature type="compositionally biased region" description="Low complexity" evidence="1">
    <location>
        <begin position="159"/>
        <end position="169"/>
    </location>
</feature>
<dbReference type="WBParaSite" id="maker-uti_cns_0006034-snap-gene-0.5-mRNA-1">
    <property type="protein sequence ID" value="maker-uti_cns_0006034-snap-gene-0.5-mRNA-1"/>
    <property type="gene ID" value="maker-uti_cns_0006034-snap-gene-0.5"/>
</dbReference>
<organism evidence="2 3">
    <name type="scientific">Macrostomum lignano</name>
    <dbReference type="NCBI Taxonomy" id="282301"/>
    <lineage>
        <taxon>Eukaryota</taxon>
        <taxon>Metazoa</taxon>
        <taxon>Spiralia</taxon>
        <taxon>Lophotrochozoa</taxon>
        <taxon>Platyhelminthes</taxon>
        <taxon>Rhabditophora</taxon>
        <taxon>Macrostomorpha</taxon>
        <taxon>Macrostomida</taxon>
        <taxon>Macrostomidae</taxon>
        <taxon>Macrostomum</taxon>
    </lineage>
</organism>
<accession>A0A1I8HGD4</accession>
<dbReference type="Pfam" id="PF00612">
    <property type="entry name" value="IQ"/>
    <property type="match status" value="1"/>
</dbReference>